<feature type="region of interest" description="Disordered" evidence="4">
    <location>
        <begin position="518"/>
        <end position="573"/>
    </location>
</feature>
<evidence type="ECO:0000256" key="4">
    <source>
        <dbReference type="SAM" id="MobiDB-lite"/>
    </source>
</evidence>
<sequence>MRLCYAHDGCVNDVAYSPASGRLLASVSDDRRVLLWRSAGGGVRPSPSGTVPLAPGAAGAPAAIGSRVTSGPAGAGVVVTPASSPAVVATLLAHTSTILRVVWEAGGPPVSGVGDGGNAVAPTGSRLLTCGIDGMVVRWDVAAGVPVAKVIPTLTAAAVMCVAPSADTGGSVAVASAADGSVQLLDWRLREGGVGRRSSGGASALVPPGLEAGEAVGAALLPASAGVASGAALVVAHSAGQTVLRDARVPGIRERKLLVYTPGPDAALGGATGLRLSPAGDRFVIARRWGGRHIRPHVWRPATRDGDDGGAAGDGDGVHHGANGSVGLYAPAREAAVGTFSAPGFRHALTNKAAVVGGGDDGLVACGSDDGRVYVWARDAGEMRGRFEEGEGAGGGGRGRHVWDAPPLTRGGGPRACRDDDEGQDGEEGDTGGGGGARWGGGGAPLRYWRPVVGAAKPPAGTAAGRRRASRTHTKAAVQVLGGARSVVNAVSFHPAGAAVATCGVEKVIRLWSVRPPPRPVRAAEAGDGRQARAGGGGGRGAPGTGRTGRTPSTSTPAPVSTQGARGGLDDEYALAECPTTLREFAYEGPWAGLDVDEEEEETETDDSDDSDDGEWVRRLIREGGR</sequence>
<dbReference type="SMART" id="SM00320">
    <property type="entry name" value="WD40"/>
    <property type="match status" value="5"/>
</dbReference>
<evidence type="ECO:0000313" key="6">
    <source>
        <dbReference type="Proteomes" id="UP000218209"/>
    </source>
</evidence>
<dbReference type="Pfam" id="PF00400">
    <property type="entry name" value="WD40"/>
    <property type="match status" value="2"/>
</dbReference>
<accession>A0A1X6P5J0</accession>
<proteinExistence type="predicted"/>
<feature type="repeat" description="WD" evidence="3">
    <location>
        <begin position="481"/>
        <end position="515"/>
    </location>
</feature>
<dbReference type="OrthoDB" id="4869960at2759"/>
<dbReference type="Gene3D" id="2.130.10.10">
    <property type="entry name" value="YVTN repeat-like/Quinoprotein amine dehydrogenase"/>
    <property type="match status" value="2"/>
</dbReference>
<evidence type="ECO:0000256" key="3">
    <source>
        <dbReference type="PROSITE-ProRule" id="PRU00221"/>
    </source>
</evidence>
<evidence type="ECO:0000256" key="2">
    <source>
        <dbReference type="ARBA" id="ARBA00022737"/>
    </source>
</evidence>
<dbReference type="EMBL" id="KV918882">
    <property type="protein sequence ID" value="OSX76020.1"/>
    <property type="molecule type" value="Genomic_DNA"/>
</dbReference>
<reference evidence="5 6" key="1">
    <citation type="submission" date="2017-03" db="EMBL/GenBank/DDBJ databases">
        <title>WGS assembly of Porphyra umbilicalis.</title>
        <authorList>
            <person name="Brawley S.H."/>
            <person name="Blouin N.A."/>
            <person name="Ficko-Blean E."/>
            <person name="Wheeler G.L."/>
            <person name="Lohr M."/>
            <person name="Goodson H.V."/>
            <person name="Jenkins J.W."/>
            <person name="Blaby-Haas C.E."/>
            <person name="Helliwell K.E."/>
            <person name="Chan C."/>
            <person name="Marriage T."/>
            <person name="Bhattacharya D."/>
            <person name="Klein A.S."/>
            <person name="Badis Y."/>
            <person name="Brodie J."/>
            <person name="Cao Y."/>
            <person name="Collen J."/>
            <person name="Dittami S.M."/>
            <person name="Gachon C.M."/>
            <person name="Green B.R."/>
            <person name="Karpowicz S."/>
            <person name="Kim J.W."/>
            <person name="Kudahl U."/>
            <person name="Lin S."/>
            <person name="Michel G."/>
            <person name="Mittag M."/>
            <person name="Olson B.J."/>
            <person name="Pangilinan J."/>
            <person name="Peng Y."/>
            <person name="Qiu H."/>
            <person name="Shu S."/>
            <person name="Singer J.T."/>
            <person name="Smith A.G."/>
            <person name="Sprecher B.N."/>
            <person name="Wagner V."/>
            <person name="Wang W."/>
            <person name="Wang Z.-Y."/>
            <person name="Yan J."/>
            <person name="Yarish C."/>
            <person name="Zoeuner-Riek S."/>
            <person name="Zhuang Y."/>
            <person name="Zou Y."/>
            <person name="Lindquist E.A."/>
            <person name="Grimwood J."/>
            <person name="Barry K."/>
            <person name="Rokhsar D.S."/>
            <person name="Schmutz J."/>
            <person name="Stiller J.W."/>
            <person name="Grossman A.R."/>
            <person name="Prochnik S.E."/>
        </authorList>
    </citation>
    <scope>NUCLEOTIDE SEQUENCE [LARGE SCALE GENOMIC DNA]</scope>
    <source>
        <strain evidence="5">4086291</strain>
    </source>
</reference>
<keyword evidence="6" id="KW-1185">Reference proteome</keyword>
<feature type="region of interest" description="Disordered" evidence="4">
    <location>
        <begin position="589"/>
        <end position="616"/>
    </location>
</feature>
<dbReference type="InterPro" id="IPR001680">
    <property type="entry name" value="WD40_rpt"/>
</dbReference>
<evidence type="ECO:0000313" key="5">
    <source>
        <dbReference type="EMBL" id="OSX76020.1"/>
    </source>
</evidence>
<dbReference type="PANTHER" id="PTHR15574:SF43">
    <property type="entry name" value="DDB1- AND CUL4-ASSOCIATED FACTOR 5"/>
    <property type="match status" value="1"/>
</dbReference>
<protein>
    <submittedName>
        <fullName evidence="5">Uncharacterized protein</fullName>
    </submittedName>
</protein>
<feature type="repeat" description="WD" evidence="3">
    <location>
        <begin position="4"/>
        <end position="36"/>
    </location>
</feature>
<feature type="compositionally biased region" description="Gly residues" evidence="4">
    <location>
        <begin position="431"/>
        <end position="443"/>
    </location>
</feature>
<dbReference type="GO" id="GO:0080008">
    <property type="term" value="C:Cul4-RING E3 ubiquitin ligase complex"/>
    <property type="evidence" value="ECO:0007669"/>
    <property type="project" value="TreeGrafter"/>
</dbReference>
<name>A0A1X6P5J0_PORUM</name>
<feature type="region of interest" description="Disordered" evidence="4">
    <location>
        <begin position="389"/>
        <end position="443"/>
    </location>
</feature>
<feature type="compositionally biased region" description="Low complexity" evidence="4">
    <location>
        <begin position="548"/>
        <end position="562"/>
    </location>
</feature>
<dbReference type="PANTHER" id="PTHR15574">
    <property type="entry name" value="WD REPEAT DOMAIN-CONTAINING FAMILY"/>
    <property type="match status" value="1"/>
</dbReference>
<dbReference type="InterPro" id="IPR036322">
    <property type="entry name" value="WD40_repeat_dom_sf"/>
</dbReference>
<gene>
    <name evidence="5" type="ORF">BU14_0209s0012</name>
</gene>
<dbReference type="Proteomes" id="UP000218209">
    <property type="component" value="Unassembled WGS sequence"/>
</dbReference>
<organism evidence="5 6">
    <name type="scientific">Porphyra umbilicalis</name>
    <name type="common">Purple laver</name>
    <name type="synonym">Red alga</name>
    <dbReference type="NCBI Taxonomy" id="2786"/>
    <lineage>
        <taxon>Eukaryota</taxon>
        <taxon>Rhodophyta</taxon>
        <taxon>Bangiophyceae</taxon>
        <taxon>Bangiales</taxon>
        <taxon>Bangiaceae</taxon>
        <taxon>Porphyra</taxon>
    </lineage>
</organism>
<feature type="region of interest" description="Disordered" evidence="4">
    <location>
        <begin position="300"/>
        <end position="319"/>
    </location>
</feature>
<dbReference type="PROSITE" id="PS50082">
    <property type="entry name" value="WD_REPEATS_2"/>
    <property type="match status" value="2"/>
</dbReference>
<dbReference type="InterPro" id="IPR045151">
    <property type="entry name" value="DCAF8"/>
</dbReference>
<feature type="compositionally biased region" description="Acidic residues" evidence="4">
    <location>
        <begin position="419"/>
        <end position="430"/>
    </location>
</feature>
<keyword evidence="1 3" id="KW-0853">WD repeat</keyword>
<keyword evidence="2" id="KW-0677">Repeat</keyword>
<dbReference type="AlphaFoldDB" id="A0A1X6P5J0"/>
<dbReference type="GO" id="GO:0045717">
    <property type="term" value="P:negative regulation of fatty acid biosynthetic process"/>
    <property type="evidence" value="ECO:0007669"/>
    <property type="project" value="TreeGrafter"/>
</dbReference>
<feature type="compositionally biased region" description="Acidic residues" evidence="4">
    <location>
        <begin position="595"/>
        <end position="614"/>
    </location>
</feature>
<dbReference type="SUPFAM" id="SSF50978">
    <property type="entry name" value="WD40 repeat-like"/>
    <property type="match status" value="1"/>
</dbReference>
<dbReference type="InterPro" id="IPR015943">
    <property type="entry name" value="WD40/YVTN_repeat-like_dom_sf"/>
</dbReference>
<evidence type="ECO:0000256" key="1">
    <source>
        <dbReference type="ARBA" id="ARBA00022574"/>
    </source>
</evidence>
<dbReference type="GO" id="GO:0005737">
    <property type="term" value="C:cytoplasm"/>
    <property type="evidence" value="ECO:0007669"/>
    <property type="project" value="TreeGrafter"/>
</dbReference>
<feature type="compositionally biased region" description="Gly residues" evidence="4">
    <location>
        <begin position="534"/>
        <end position="547"/>
    </location>
</feature>